<evidence type="ECO:0000256" key="4">
    <source>
        <dbReference type="ARBA" id="ARBA00022679"/>
    </source>
</evidence>
<dbReference type="GO" id="GO:0003677">
    <property type="term" value="F:DNA binding"/>
    <property type="evidence" value="ECO:0007669"/>
    <property type="project" value="UniProtKB-KW"/>
</dbReference>
<feature type="region of interest" description="Disordered" evidence="13">
    <location>
        <begin position="448"/>
        <end position="473"/>
    </location>
</feature>
<dbReference type="AlphaFoldDB" id="A0A6J6IN48"/>
<dbReference type="GO" id="GO:0006269">
    <property type="term" value="P:DNA replication, synthesis of primer"/>
    <property type="evidence" value="ECO:0007669"/>
    <property type="project" value="UniProtKB-KW"/>
</dbReference>
<dbReference type="InterPro" id="IPR036977">
    <property type="entry name" value="DNA_primase_Znf_CHC2"/>
</dbReference>
<evidence type="ECO:0000256" key="9">
    <source>
        <dbReference type="ARBA" id="ARBA00022833"/>
    </source>
</evidence>
<dbReference type="InterPro" id="IPR050219">
    <property type="entry name" value="DnaG_primase"/>
</dbReference>
<evidence type="ECO:0000313" key="15">
    <source>
        <dbReference type="EMBL" id="CAB4625992.1"/>
    </source>
</evidence>
<dbReference type="PANTHER" id="PTHR30313:SF2">
    <property type="entry name" value="DNA PRIMASE"/>
    <property type="match status" value="1"/>
</dbReference>
<keyword evidence="2" id="KW-0240">DNA-directed RNA polymerase</keyword>
<dbReference type="InterPro" id="IPR030846">
    <property type="entry name" value="DnaG_bac"/>
</dbReference>
<dbReference type="GO" id="GO:0003899">
    <property type="term" value="F:DNA-directed RNA polymerase activity"/>
    <property type="evidence" value="ECO:0007669"/>
    <property type="project" value="InterPro"/>
</dbReference>
<dbReference type="Pfam" id="PF10410">
    <property type="entry name" value="DnaB_bind"/>
    <property type="match status" value="1"/>
</dbReference>
<dbReference type="PANTHER" id="PTHR30313">
    <property type="entry name" value="DNA PRIMASE"/>
    <property type="match status" value="1"/>
</dbReference>
<evidence type="ECO:0000256" key="11">
    <source>
        <dbReference type="ARBA" id="ARBA00023125"/>
    </source>
</evidence>
<dbReference type="InterPro" id="IPR002694">
    <property type="entry name" value="Znf_CHC2"/>
</dbReference>
<dbReference type="SMART" id="SM00493">
    <property type="entry name" value="TOPRIM"/>
    <property type="match status" value="1"/>
</dbReference>
<reference evidence="15" key="1">
    <citation type="submission" date="2020-05" db="EMBL/GenBank/DDBJ databases">
        <authorList>
            <person name="Chiriac C."/>
            <person name="Salcher M."/>
            <person name="Ghai R."/>
            <person name="Kavagutti S V."/>
        </authorList>
    </citation>
    <scope>NUCLEOTIDE SEQUENCE</scope>
</reference>
<dbReference type="InterPro" id="IPR013264">
    <property type="entry name" value="DNAG_N"/>
</dbReference>
<proteinExistence type="inferred from homology"/>
<evidence type="ECO:0000256" key="6">
    <source>
        <dbReference type="ARBA" id="ARBA00022705"/>
    </source>
</evidence>
<name>A0A6J6IN48_9ZZZZ</name>
<dbReference type="GO" id="GO:0005737">
    <property type="term" value="C:cytoplasm"/>
    <property type="evidence" value="ECO:0007669"/>
    <property type="project" value="TreeGrafter"/>
</dbReference>
<keyword evidence="9" id="KW-0862">Zinc</keyword>
<evidence type="ECO:0000256" key="3">
    <source>
        <dbReference type="ARBA" id="ARBA00022515"/>
    </source>
</evidence>
<dbReference type="GO" id="GO:1990077">
    <property type="term" value="C:primosome complex"/>
    <property type="evidence" value="ECO:0007669"/>
    <property type="project" value="UniProtKB-KW"/>
</dbReference>
<dbReference type="NCBIfam" id="TIGR01391">
    <property type="entry name" value="dnaG"/>
    <property type="match status" value="1"/>
</dbReference>
<organism evidence="15">
    <name type="scientific">freshwater metagenome</name>
    <dbReference type="NCBI Taxonomy" id="449393"/>
    <lineage>
        <taxon>unclassified sequences</taxon>
        <taxon>metagenomes</taxon>
        <taxon>ecological metagenomes</taxon>
    </lineage>
</organism>
<dbReference type="InterPro" id="IPR037068">
    <property type="entry name" value="DNA_primase_core_N_sf"/>
</dbReference>
<keyword evidence="7" id="KW-0479">Metal-binding</keyword>
<feature type="domain" description="Toprim" evidence="14">
    <location>
        <begin position="259"/>
        <end position="345"/>
    </location>
</feature>
<keyword evidence="11" id="KW-0238">DNA-binding</keyword>
<evidence type="ECO:0000256" key="10">
    <source>
        <dbReference type="ARBA" id="ARBA00022842"/>
    </source>
</evidence>
<evidence type="ECO:0000256" key="5">
    <source>
        <dbReference type="ARBA" id="ARBA00022695"/>
    </source>
</evidence>
<dbReference type="SMART" id="SM00400">
    <property type="entry name" value="ZnF_CHCC"/>
    <property type="match status" value="1"/>
</dbReference>
<evidence type="ECO:0000256" key="8">
    <source>
        <dbReference type="ARBA" id="ARBA00022771"/>
    </source>
</evidence>
<dbReference type="Gene3D" id="3.90.980.10">
    <property type="entry name" value="DNA primase, catalytic core, N-terminal domain"/>
    <property type="match status" value="1"/>
</dbReference>
<dbReference type="Pfam" id="PF13662">
    <property type="entry name" value="Toprim_4"/>
    <property type="match status" value="1"/>
</dbReference>
<dbReference type="InterPro" id="IPR006171">
    <property type="entry name" value="TOPRIM_dom"/>
</dbReference>
<accession>A0A6J6IN48</accession>
<keyword evidence="4" id="KW-0808">Transferase</keyword>
<dbReference type="CDD" id="cd03364">
    <property type="entry name" value="TOPRIM_DnaG_primases"/>
    <property type="match status" value="1"/>
</dbReference>
<evidence type="ECO:0000259" key="14">
    <source>
        <dbReference type="PROSITE" id="PS50880"/>
    </source>
</evidence>
<dbReference type="Gene3D" id="3.40.1360.10">
    <property type="match status" value="1"/>
</dbReference>
<dbReference type="GO" id="GO:0008270">
    <property type="term" value="F:zinc ion binding"/>
    <property type="evidence" value="ECO:0007669"/>
    <property type="project" value="UniProtKB-KW"/>
</dbReference>
<dbReference type="SUPFAM" id="SSF57783">
    <property type="entry name" value="Zinc beta-ribbon"/>
    <property type="match status" value="1"/>
</dbReference>
<dbReference type="Pfam" id="PF08275">
    <property type="entry name" value="DNAG_N"/>
    <property type="match status" value="1"/>
</dbReference>
<dbReference type="FunFam" id="3.90.980.10:FF:000001">
    <property type="entry name" value="DNA primase"/>
    <property type="match status" value="1"/>
</dbReference>
<keyword evidence="10" id="KW-0460">Magnesium</keyword>
<keyword evidence="12" id="KW-0804">Transcription</keyword>
<dbReference type="FunFam" id="3.90.580.10:FF:000001">
    <property type="entry name" value="DNA primase"/>
    <property type="match status" value="1"/>
</dbReference>
<dbReference type="SUPFAM" id="SSF56731">
    <property type="entry name" value="DNA primase core"/>
    <property type="match status" value="1"/>
</dbReference>
<dbReference type="PIRSF" id="PIRSF002811">
    <property type="entry name" value="DnaG"/>
    <property type="match status" value="1"/>
</dbReference>
<evidence type="ECO:0000256" key="7">
    <source>
        <dbReference type="ARBA" id="ARBA00022723"/>
    </source>
</evidence>
<evidence type="ECO:0000256" key="2">
    <source>
        <dbReference type="ARBA" id="ARBA00022478"/>
    </source>
</evidence>
<sequence>MAGKIKARDIEEVKTRVNIADVIGEYVSLRPASAGSLKGLCPFHDEKSPSFNVRPAQGFYHCFGCGEGGDVYKFIQQLDQLSFTESVEKLAARIGFVLSYEEGGASPELGQKSRVLEANNAAAQFYQEQLMTDAAIPGREFLKGRGFDKSAAEQFGIGFAPKGWNGLFDHLTKKGFTVDELVLAGLVTKSDRGAYDKFRGRLIWPIRDTTSQVIGFGARKLFDDDQGPKYLNTSDTLVYHKSQVLYGIDLAKRDISKQQRVVVVEGYTDVMACHLAGVTTAVATCGTAFGDDHIRIINRLLSADKDVPSEVIFTFDPDAAGQKAAMRAFADSAKFTAQTFVAVGPDGLDPCDLRTAKGDEAVRAMIEVKKPLFEFAIKQKLSKFDLSTIEGRVAAARAAAPVVAGIQDPAMRPAYTRELAGWVNLDGNDVAALVDAAAKAGRQQAVAEMRKDAPTPASHSTPVGDGEAPPEDAPERVILPELNLNDPITRFERQTLEVLVQLPSTFTGEQLLKLCKAGLSAPAHNAILKSIELAASEKDSQTWLNTIASNCDPSLHQVLREIAAQTLPAADSEGLTRYGQGVIARAITNAIAREKADLLAELRRVEPGSPESAEVQRKLMTLESERRAL</sequence>
<keyword evidence="3" id="KW-0639">Primosome</keyword>
<dbReference type="InterPro" id="IPR019475">
    <property type="entry name" value="DNA_primase_DnaB-bd"/>
</dbReference>
<comment type="cofactor">
    <cofactor evidence="1">
        <name>Zn(2+)</name>
        <dbReference type="ChEBI" id="CHEBI:29105"/>
    </cofactor>
</comment>
<dbReference type="GO" id="GO:0000428">
    <property type="term" value="C:DNA-directed RNA polymerase complex"/>
    <property type="evidence" value="ECO:0007669"/>
    <property type="project" value="UniProtKB-KW"/>
</dbReference>
<keyword evidence="6" id="KW-0235">DNA replication</keyword>
<dbReference type="EMBL" id="CAEZVN010000010">
    <property type="protein sequence ID" value="CAB4625992.1"/>
    <property type="molecule type" value="Genomic_DNA"/>
</dbReference>
<dbReference type="InterPro" id="IPR034151">
    <property type="entry name" value="TOPRIM_DnaG_bac"/>
</dbReference>
<protein>
    <submittedName>
        <fullName evidence="15">Unannotated protein</fullName>
    </submittedName>
</protein>
<dbReference type="Gene3D" id="3.90.580.10">
    <property type="entry name" value="Zinc finger, CHC2-type domain"/>
    <property type="match status" value="1"/>
</dbReference>
<dbReference type="InterPro" id="IPR006295">
    <property type="entry name" value="DNA_primase_DnaG"/>
</dbReference>
<evidence type="ECO:0000256" key="12">
    <source>
        <dbReference type="ARBA" id="ARBA00023163"/>
    </source>
</evidence>
<evidence type="ECO:0000256" key="13">
    <source>
        <dbReference type="SAM" id="MobiDB-lite"/>
    </source>
</evidence>
<gene>
    <name evidence="15" type="ORF">UFOPK2001_00215</name>
</gene>
<keyword evidence="5" id="KW-0548">Nucleotidyltransferase</keyword>
<keyword evidence="8" id="KW-0863">Zinc-finger</keyword>
<evidence type="ECO:0000256" key="1">
    <source>
        <dbReference type="ARBA" id="ARBA00001947"/>
    </source>
</evidence>
<dbReference type="Pfam" id="PF01807">
    <property type="entry name" value="Zn_ribbon_DnaG"/>
    <property type="match status" value="1"/>
</dbReference>
<dbReference type="HAMAP" id="MF_00974">
    <property type="entry name" value="DNA_primase_DnaG"/>
    <property type="match status" value="1"/>
</dbReference>
<dbReference type="PROSITE" id="PS50880">
    <property type="entry name" value="TOPRIM"/>
    <property type="match status" value="1"/>
</dbReference>